<evidence type="ECO:0000256" key="2">
    <source>
        <dbReference type="ARBA" id="ARBA00022490"/>
    </source>
</evidence>
<feature type="chain" id="PRO_5036799873" evidence="5">
    <location>
        <begin position="20"/>
        <end position="531"/>
    </location>
</feature>
<dbReference type="EMBL" id="JABULY010000004">
    <property type="protein sequence ID" value="MBV6531980.1"/>
    <property type="molecule type" value="Genomic_DNA"/>
</dbReference>
<dbReference type="GO" id="GO:0005506">
    <property type="term" value="F:iron ion binding"/>
    <property type="evidence" value="ECO:0007669"/>
    <property type="project" value="InterPro"/>
</dbReference>
<dbReference type="GeneID" id="65549431"/>
<dbReference type="InterPro" id="IPR000801">
    <property type="entry name" value="Esterase-like"/>
</dbReference>
<evidence type="ECO:0000256" key="5">
    <source>
        <dbReference type="SAM" id="SignalP"/>
    </source>
</evidence>
<evidence type="ECO:0000256" key="3">
    <source>
        <dbReference type="ARBA" id="ARBA00022801"/>
    </source>
</evidence>
<comment type="similarity">
    <text evidence="4">Belongs to the Fes family.</text>
</comment>
<dbReference type="Pfam" id="PF00756">
    <property type="entry name" value="Esterase"/>
    <property type="match status" value="1"/>
</dbReference>
<dbReference type="InterPro" id="IPR014756">
    <property type="entry name" value="Ig_E-set"/>
</dbReference>
<dbReference type="SUPFAM" id="SSF81296">
    <property type="entry name" value="E set domains"/>
    <property type="match status" value="1"/>
</dbReference>
<comment type="caution">
    <text evidence="8">The sequence shown here is derived from an EMBL/GenBank/DDBJ whole genome shotgun (WGS) entry which is preliminary data.</text>
</comment>
<organism evidence="8 9">
    <name type="scientific">Ursidibacter maritimus</name>
    <dbReference type="NCBI Taxonomy" id="1331689"/>
    <lineage>
        <taxon>Bacteria</taxon>
        <taxon>Pseudomonadati</taxon>
        <taxon>Pseudomonadota</taxon>
        <taxon>Gammaproteobacteria</taxon>
        <taxon>Pasteurellales</taxon>
        <taxon>Pasteurellaceae</taxon>
        <taxon>Ursidibacter</taxon>
    </lineage>
</organism>
<dbReference type="EMBL" id="JABUMC010000004">
    <property type="protein sequence ID" value="MBV6546268.1"/>
    <property type="molecule type" value="Genomic_DNA"/>
</dbReference>
<keyword evidence="3" id="KW-0378">Hydrolase</keyword>
<evidence type="ECO:0000256" key="4">
    <source>
        <dbReference type="ARBA" id="ARBA00024201"/>
    </source>
</evidence>
<proteinExistence type="inferred from homology"/>
<gene>
    <name evidence="7" type="ORF">HT657_07510</name>
    <name evidence="8" type="ORF">HT672_02990</name>
</gene>
<comment type="subcellular location">
    <subcellularLocation>
        <location evidence="1">Cytoplasm</location>
    </subcellularLocation>
</comment>
<dbReference type="Gene3D" id="2.60.40.10">
    <property type="entry name" value="Immunoglobulins"/>
    <property type="match status" value="1"/>
</dbReference>
<feature type="signal peptide" evidence="5">
    <location>
        <begin position="1"/>
        <end position="19"/>
    </location>
</feature>
<sequence>MKNLTACLFTMIISSSLFATTDTEIQLAEGDFVKGELTLLNNQKNSADLFIEFADHSQRQLLKNIFDKQEFMFKAETSGVGKFIVKGHAKPLTNNDVSLKILQHIPLEQQNHSKEKYDNSLLQELVLTLKQYPDKKDLLLDQFWETVKGQGTPLIEPLDQRMSRVTFLWRGAKHNVRIFGGPTTDHDLMQQIPNTDIWYRSYEVPNDTHVSYRLAPDVPILSLPSMEQRRAILSTAQADPFNHFPYFNDKDGNIKNTDKYNYVSQLILPKAPKPQYEKMGHYPQGKLTTFEFESNTLGNKRRLFVYTPVGFQPDQPYPVLYLFDGVEFHTQVPLPTILDNMIAEKVIPPIAVVFIENPSSQARSSELPPNPIFANVLAQELVSFIEKSAHIQASNRIIAGASYGGLAAAYIALKHSNIFSNALIMSGSFWWHPKDTKAEDNHFIASEYIKQNKLPLCFFMSAGYFENGRSEILQTSRHLKDVLLAKGYPITYQEYSTAHGYLAWKNIIADGLVALLNNPKCFSKTNNSLHK</sequence>
<dbReference type="Proteomes" id="UP000732858">
    <property type="component" value="Unassembled WGS sequence"/>
</dbReference>
<accession>A0A949WLM2</accession>
<dbReference type="RefSeq" id="WP_157403534.1">
    <property type="nucleotide sequence ID" value="NZ_JABULY010000004.1"/>
</dbReference>
<evidence type="ECO:0000256" key="1">
    <source>
        <dbReference type="ARBA" id="ARBA00004496"/>
    </source>
</evidence>
<dbReference type="GO" id="GO:0006826">
    <property type="term" value="P:iron ion transport"/>
    <property type="evidence" value="ECO:0007669"/>
    <property type="project" value="InterPro"/>
</dbReference>
<protein>
    <submittedName>
        <fullName evidence="8">DUF3327 domain-containing protein</fullName>
    </submittedName>
</protein>
<dbReference type="SUPFAM" id="SSF53474">
    <property type="entry name" value="alpha/beta-Hydrolases"/>
    <property type="match status" value="1"/>
</dbReference>
<evidence type="ECO:0000259" key="6">
    <source>
        <dbReference type="Pfam" id="PF11806"/>
    </source>
</evidence>
<feature type="domain" description="Enterochelin esterase N-terminal" evidence="6">
    <location>
        <begin position="164"/>
        <end position="274"/>
    </location>
</feature>
<evidence type="ECO:0000313" key="9">
    <source>
        <dbReference type="Proteomes" id="UP000732858"/>
    </source>
</evidence>
<dbReference type="InterPro" id="IPR050583">
    <property type="entry name" value="Mycobacterial_A85_antigen"/>
</dbReference>
<reference evidence="8 10" key="1">
    <citation type="journal article" date="2021" name="Mol. Ecol.">
        <title>Polar bear-adapted Ursidibacter maritimus are remarkably conserved after generations in captivity.</title>
        <authorList>
            <person name="Espinosa-Gongora C."/>
            <person name="Hansen M.J."/>
            <person name="Bertelsen M.F."/>
            <person name="Bojesen A.M."/>
        </authorList>
    </citation>
    <scope>NUCLEOTIDE SEQUENCE</scope>
    <source>
        <strain evidence="8">Pb43105x</strain>
        <strain evidence="7 10">Pb43106</strain>
    </source>
</reference>
<keyword evidence="5" id="KW-0732">Signal</keyword>
<keyword evidence="2" id="KW-0963">Cytoplasm</keyword>
<dbReference type="InterPro" id="IPR029058">
    <property type="entry name" value="AB_hydrolase_fold"/>
</dbReference>
<dbReference type="Proteomes" id="UP001196379">
    <property type="component" value="Unassembled WGS sequence"/>
</dbReference>
<dbReference type="InterPro" id="IPR021764">
    <property type="entry name" value="Enterochelin_esterase_N"/>
</dbReference>
<evidence type="ECO:0000313" key="8">
    <source>
        <dbReference type="EMBL" id="MBV6546268.1"/>
    </source>
</evidence>
<dbReference type="GO" id="GO:0005737">
    <property type="term" value="C:cytoplasm"/>
    <property type="evidence" value="ECO:0007669"/>
    <property type="project" value="UniProtKB-SubCell"/>
</dbReference>
<keyword evidence="10" id="KW-1185">Reference proteome</keyword>
<evidence type="ECO:0000313" key="10">
    <source>
        <dbReference type="Proteomes" id="UP001196379"/>
    </source>
</evidence>
<dbReference type="PANTHER" id="PTHR48098">
    <property type="entry name" value="ENTEROCHELIN ESTERASE-RELATED"/>
    <property type="match status" value="1"/>
</dbReference>
<dbReference type="AlphaFoldDB" id="A0A949WLM2"/>
<dbReference type="OrthoDB" id="9775130at2"/>
<dbReference type="Gene3D" id="3.40.50.1820">
    <property type="entry name" value="alpha/beta hydrolase"/>
    <property type="match status" value="1"/>
</dbReference>
<dbReference type="Pfam" id="PF11806">
    <property type="entry name" value="Enterochelin_N"/>
    <property type="match status" value="1"/>
</dbReference>
<name>A0A949WLM2_9PAST</name>
<dbReference type="InterPro" id="IPR013783">
    <property type="entry name" value="Ig-like_fold"/>
</dbReference>
<dbReference type="PANTHER" id="PTHR48098:SF3">
    <property type="entry name" value="IRON(III) ENTEROBACTIN ESTERASE"/>
    <property type="match status" value="1"/>
</dbReference>
<dbReference type="GO" id="GO:0008849">
    <property type="term" value="F:enterochelin esterase activity"/>
    <property type="evidence" value="ECO:0007669"/>
    <property type="project" value="InterPro"/>
</dbReference>
<evidence type="ECO:0000313" key="7">
    <source>
        <dbReference type="EMBL" id="MBV6531980.1"/>
    </source>
</evidence>